<dbReference type="AlphaFoldDB" id="L8GH24"/>
<dbReference type="VEuPathDB" id="AmoebaDB:ACA1_353760"/>
<dbReference type="EMBL" id="KB008136">
    <property type="protein sequence ID" value="ELR12043.1"/>
    <property type="molecule type" value="Genomic_DNA"/>
</dbReference>
<gene>
    <name evidence="1" type="ORF">ACA1_353760</name>
</gene>
<dbReference type="Proteomes" id="UP000011083">
    <property type="component" value="Unassembled WGS sequence"/>
</dbReference>
<reference evidence="1 2" key="1">
    <citation type="journal article" date="2013" name="Genome Biol.">
        <title>Genome of Acanthamoeba castellanii highlights extensive lateral gene transfer and early evolution of tyrosine kinase signaling.</title>
        <authorList>
            <person name="Clarke M."/>
            <person name="Lohan A.J."/>
            <person name="Liu B."/>
            <person name="Lagkouvardos I."/>
            <person name="Roy S."/>
            <person name="Zafar N."/>
            <person name="Bertelli C."/>
            <person name="Schilde C."/>
            <person name="Kianianmomeni A."/>
            <person name="Burglin T.R."/>
            <person name="Frech C."/>
            <person name="Turcotte B."/>
            <person name="Kopec K.O."/>
            <person name="Synnott J.M."/>
            <person name="Choo C."/>
            <person name="Paponov I."/>
            <person name="Finkler A."/>
            <person name="Soon Heng Tan C."/>
            <person name="Hutchins A.P."/>
            <person name="Weinmeier T."/>
            <person name="Rattei T."/>
            <person name="Chu J.S."/>
            <person name="Gimenez G."/>
            <person name="Irimia M."/>
            <person name="Rigden D.J."/>
            <person name="Fitzpatrick D.A."/>
            <person name="Lorenzo-Morales J."/>
            <person name="Bateman A."/>
            <person name="Chiu C.H."/>
            <person name="Tang P."/>
            <person name="Hegemann P."/>
            <person name="Fromm H."/>
            <person name="Raoult D."/>
            <person name="Greub G."/>
            <person name="Miranda-Saavedra D."/>
            <person name="Chen N."/>
            <person name="Nash P."/>
            <person name="Ginger M.L."/>
            <person name="Horn M."/>
            <person name="Schaap P."/>
            <person name="Caler L."/>
            <person name="Loftus B."/>
        </authorList>
    </citation>
    <scope>NUCLEOTIDE SEQUENCE [LARGE SCALE GENOMIC DNA]</scope>
    <source>
        <strain evidence="1 2">Neff</strain>
    </source>
</reference>
<name>L8GH24_ACACF</name>
<dbReference type="GeneID" id="14912517"/>
<dbReference type="KEGG" id="acan:ACA1_353760"/>
<evidence type="ECO:0000313" key="2">
    <source>
        <dbReference type="Proteomes" id="UP000011083"/>
    </source>
</evidence>
<accession>L8GH24</accession>
<dbReference type="RefSeq" id="XP_004334056.1">
    <property type="nucleotide sequence ID" value="XM_004334008.1"/>
</dbReference>
<evidence type="ECO:0000313" key="1">
    <source>
        <dbReference type="EMBL" id="ELR12043.1"/>
    </source>
</evidence>
<keyword evidence="2" id="KW-1185">Reference proteome</keyword>
<proteinExistence type="predicted"/>
<sequence>MAGLTVGNVQALSGISFTVAEAKLSTTSQRLCNDTPSGTVQTFTVQAGDLGRATSMQMVGIGALKLQSVMINLVVASAEEVSPSVLIGGLHRH</sequence>
<organism evidence="1 2">
    <name type="scientific">Acanthamoeba castellanii (strain ATCC 30010 / Neff)</name>
    <dbReference type="NCBI Taxonomy" id="1257118"/>
    <lineage>
        <taxon>Eukaryota</taxon>
        <taxon>Amoebozoa</taxon>
        <taxon>Discosea</taxon>
        <taxon>Longamoebia</taxon>
        <taxon>Centramoebida</taxon>
        <taxon>Acanthamoebidae</taxon>
        <taxon>Acanthamoeba</taxon>
    </lineage>
</organism>
<protein>
    <submittedName>
        <fullName evidence="1">Uncharacterized protein</fullName>
    </submittedName>
</protein>